<comment type="caution">
    <text evidence="2">The sequence shown here is derived from an EMBL/GenBank/DDBJ whole genome shotgun (WGS) entry which is preliminary data.</text>
</comment>
<dbReference type="HOGENOM" id="CLU_085336_1_0_6"/>
<dbReference type="InterPro" id="IPR036255">
    <property type="entry name" value="YgfB-like_sf"/>
</dbReference>
<evidence type="ECO:0000313" key="3">
    <source>
        <dbReference type="Proteomes" id="UP000029640"/>
    </source>
</evidence>
<proteinExistence type="inferred from homology"/>
<dbReference type="Proteomes" id="UP000029640">
    <property type="component" value="Unassembled WGS sequence"/>
</dbReference>
<organism evidence="2 3">
    <name type="scientific">Pseudohaliea rubra DSM 19751</name>
    <dbReference type="NCBI Taxonomy" id="1265313"/>
    <lineage>
        <taxon>Bacteria</taxon>
        <taxon>Pseudomonadati</taxon>
        <taxon>Pseudomonadota</taxon>
        <taxon>Gammaproteobacteria</taxon>
        <taxon>Cellvibrionales</taxon>
        <taxon>Halieaceae</taxon>
        <taxon>Pseudohaliea</taxon>
    </lineage>
</organism>
<dbReference type="Pfam" id="PF03695">
    <property type="entry name" value="UPF0149"/>
    <property type="match status" value="1"/>
</dbReference>
<evidence type="ECO:0000313" key="2">
    <source>
        <dbReference type="EMBL" id="KGE04098.1"/>
    </source>
</evidence>
<dbReference type="InterPro" id="IPR011978">
    <property type="entry name" value="YgfB-like"/>
</dbReference>
<protein>
    <submittedName>
        <fullName evidence="2">Putative conserved exported protein</fullName>
    </submittedName>
</protein>
<dbReference type="eggNOG" id="COG3079">
    <property type="taxonomic scope" value="Bacteria"/>
</dbReference>
<dbReference type="PANTHER" id="PTHR37528:SF1">
    <property type="entry name" value="UPF0149 PROTEIN YGFB"/>
    <property type="match status" value="1"/>
</dbReference>
<dbReference type="AlphaFoldDB" id="A0A095VSS6"/>
<accession>A0A095VSS6</accession>
<keyword evidence="3" id="KW-1185">Reference proteome</keyword>
<dbReference type="GO" id="GO:0005829">
    <property type="term" value="C:cytosol"/>
    <property type="evidence" value="ECO:0007669"/>
    <property type="project" value="TreeGrafter"/>
</dbReference>
<dbReference type="STRING" id="1265313.HRUBRA_01322"/>
<reference evidence="2 3" key="1">
    <citation type="journal article" date="2014" name="Genome Announc.">
        <title>Genome Sequence of Gammaproteobacterial Pseudohaliea rubra Type Strain DSM 19751, Isolated from Coastal Seawater of the Mediterranean Sea.</title>
        <authorList>
            <person name="Spring S."/>
            <person name="Fiebig A."/>
            <person name="Riedel T."/>
            <person name="Goker M."/>
            <person name="Klenk H.P."/>
        </authorList>
    </citation>
    <scope>NUCLEOTIDE SEQUENCE [LARGE SCALE GENOMIC DNA]</scope>
    <source>
        <strain evidence="2 3">DSM 19751</strain>
    </source>
</reference>
<gene>
    <name evidence="2" type="ORF">HRUBRA_01322</name>
</gene>
<dbReference type="PANTHER" id="PTHR37528">
    <property type="entry name" value="UPF0149 PROTEIN YGFB"/>
    <property type="match status" value="1"/>
</dbReference>
<dbReference type="SUPFAM" id="SSF101327">
    <property type="entry name" value="YgfB-like"/>
    <property type="match status" value="1"/>
</dbReference>
<evidence type="ECO:0000256" key="1">
    <source>
        <dbReference type="ARBA" id="ARBA00038308"/>
    </source>
</evidence>
<dbReference type="EMBL" id="AUVB01000038">
    <property type="protein sequence ID" value="KGE04098.1"/>
    <property type="molecule type" value="Genomic_DNA"/>
</dbReference>
<dbReference type="Gene3D" id="1.20.120.740">
    <property type="entry name" value="YgfB uncharacterised protein family UPF0149, PF03695"/>
    <property type="match status" value="1"/>
</dbReference>
<name>A0A095VSS6_9GAMM</name>
<comment type="similarity">
    <text evidence="1">Belongs to the UPF0149 family.</text>
</comment>
<sequence length="205" mass="21440">MMGLFDPVPGEDGNLPAFDEVADHLLEQGISQSPSELHGCLAGLLAGGADPSPEAGLAGVGAALGFDPHGELADGLQRFYVNTAQLLTDEALRFQPLLPDDDSDLGERTLALADWCRGFLSGFAQARVSNRSLDAAVEADSAEALKDFAAIAQAGVGDDDDDEGERAYADLVEYLRFAAMNIILDSLGRTAEAEPSARPPGSTVH</sequence>
<dbReference type="RefSeq" id="WP_201771552.1">
    <property type="nucleotide sequence ID" value="NZ_KN234756.1"/>
</dbReference>